<comment type="subcellular location">
    <subcellularLocation>
        <location evidence="1">Cell membrane</location>
        <topology evidence="1">Multi-pass membrane protein</topology>
    </subcellularLocation>
</comment>
<comment type="caution">
    <text evidence="7">The sequence shown here is derived from an EMBL/GenBank/DDBJ whole genome shotgun (WGS) entry which is preliminary data.</text>
</comment>
<evidence type="ECO:0000256" key="1">
    <source>
        <dbReference type="ARBA" id="ARBA00004651"/>
    </source>
</evidence>
<name>A0A512NSB7_9HYPH</name>
<dbReference type="EMBL" id="BKAJ01000261">
    <property type="protein sequence ID" value="GEP61833.1"/>
    <property type="molecule type" value="Genomic_DNA"/>
</dbReference>
<feature type="transmembrane region" description="Helical" evidence="6">
    <location>
        <begin position="34"/>
        <end position="57"/>
    </location>
</feature>
<dbReference type="Pfam" id="PF01810">
    <property type="entry name" value="LysE"/>
    <property type="match status" value="1"/>
</dbReference>
<feature type="transmembrane region" description="Helical" evidence="6">
    <location>
        <begin position="132"/>
        <end position="161"/>
    </location>
</feature>
<evidence type="ECO:0000256" key="6">
    <source>
        <dbReference type="SAM" id="Phobius"/>
    </source>
</evidence>
<dbReference type="PANTHER" id="PTHR30086">
    <property type="entry name" value="ARGININE EXPORTER PROTEIN ARGO"/>
    <property type="match status" value="1"/>
</dbReference>
<feature type="transmembrane region" description="Helical" evidence="6">
    <location>
        <begin position="63"/>
        <end position="80"/>
    </location>
</feature>
<feature type="transmembrane region" description="Helical" evidence="6">
    <location>
        <begin position="101"/>
        <end position="126"/>
    </location>
</feature>
<accession>A0A512NSB7</accession>
<dbReference type="OrthoDB" id="9812084at2"/>
<proteinExistence type="predicted"/>
<dbReference type="Proteomes" id="UP000321058">
    <property type="component" value="Unassembled WGS sequence"/>
</dbReference>
<keyword evidence="2" id="KW-1003">Cell membrane</keyword>
<reference evidence="7 8" key="1">
    <citation type="submission" date="2019-07" db="EMBL/GenBank/DDBJ databases">
        <title>Whole genome shotgun sequence of Reyranella soli NBRC 108950.</title>
        <authorList>
            <person name="Hosoyama A."/>
            <person name="Uohara A."/>
            <person name="Ohji S."/>
            <person name="Ichikawa N."/>
        </authorList>
    </citation>
    <scope>NUCLEOTIDE SEQUENCE [LARGE SCALE GENOMIC DNA]</scope>
    <source>
        <strain evidence="7 8">NBRC 108950</strain>
    </source>
</reference>
<protein>
    <submittedName>
        <fullName evidence="7">Amino acid transporter</fullName>
    </submittedName>
</protein>
<keyword evidence="8" id="KW-1185">Reference proteome</keyword>
<evidence type="ECO:0000313" key="7">
    <source>
        <dbReference type="EMBL" id="GEP61833.1"/>
    </source>
</evidence>
<dbReference type="PANTHER" id="PTHR30086:SF20">
    <property type="entry name" value="ARGININE EXPORTER PROTEIN ARGO-RELATED"/>
    <property type="match status" value="1"/>
</dbReference>
<keyword evidence="3 6" id="KW-0812">Transmembrane</keyword>
<evidence type="ECO:0000256" key="3">
    <source>
        <dbReference type="ARBA" id="ARBA00022692"/>
    </source>
</evidence>
<dbReference type="AlphaFoldDB" id="A0A512NSB7"/>
<evidence type="ECO:0000256" key="5">
    <source>
        <dbReference type="ARBA" id="ARBA00023136"/>
    </source>
</evidence>
<gene>
    <name evidence="7" type="ORF">RSO01_89990</name>
</gene>
<feature type="transmembrane region" description="Helical" evidence="6">
    <location>
        <begin position="173"/>
        <end position="190"/>
    </location>
</feature>
<evidence type="ECO:0000256" key="4">
    <source>
        <dbReference type="ARBA" id="ARBA00022989"/>
    </source>
</evidence>
<dbReference type="GO" id="GO:0015171">
    <property type="term" value="F:amino acid transmembrane transporter activity"/>
    <property type="evidence" value="ECO:0007669"/>
    <property type="project" value="TreeGrafter"/>
</dbReference>
<keyword evidence="5 6" id="KW-0472">Membrane</keyword>
<dbReference type="GO" id="GO:0033228">
    <property type="term" value="P:cysteine export across plasma membrane"/>
    <property type="evidence" value="ECO:0007669"/>
    <property type="project" value="TreeGrafter"/>
</dbReference>
<evidence type="ECO:0000256" key="2">
    <source>
        <dbReference type="ARBA" id="ARBA00022475"/>
    </source>
</evidence>
<dbReference type="GO" id="GO:0005886">
    <property type="term" value="C:plasma membrane"/>
    <property type="evidence" value="ECO:0007669"/>
    <property type="project" value="UniProtKB-SubCell"/>
</dbReference>
<keyword evidence="4 6" id="KW-1133">Transmembrane helix</keyword>
<dbReference type="RefSeq" id="WP_147157118.1">
    <property type="nucleotide sequence ID" value="NZ_BKAJ01000261.1"/>
</dbReference>
<dbReference type="InterPro" id="IPR001123">
    <property type="entry name" value="LeuE-type"/>
</dbReference>
<sequence>MVALAVATTFTPGPSTLLAAASGTSFGVRRTIPLMAGVAAGLASLMVAASAGLIVVLEAVPSIHVIVKMLGSAYLLWLCWRISRMAPAGDGPGMLRSPVGFGAGMAVLLANPKAWSMAIAASATYAELVPDAMVLALVLGAVFAMAAILATLFWCTGGVMLGKRLRSAKQWRAVNLILAGLTALSIIPLWL</sequence>
<evidence type="ECO:0000313" key="8">
    <source>
        <dbReference type="Proteomes" id="UP000321058"/>
    </source>
</evidence>
<organism evidence="7 8">
    <name type="scientific">Reyranella soli</name>
    <dbReference type="NCBI Taxonomy" id="1230389"/>
    <lineage>
        <taxon>Bacteria</taxon>
        <taxon>Pseudomonadati</taxon>
        <taxon>Pseudomonadota</taxon>
        <taxon>Alphaproteobacteria</taxon>
        <taxon>Hyphomicrobiales</taxon>
        <taxon>Reyranellaceae</taxon>
        <taxon>Reyranella</taxon>
    </lineage>
</organism>